<name>A0A328WS03_9FLAO</name>
<keyword evidence="9 12" id="KW-0456">Lyase</keyword>
<comment type="caution">
    <text evidence="16">The sequence shown here is derived from an EMBL/GenBank/DDBJ whole genome shotgun (WGS) entry which is preliminary data.</text>
</comment>
<dbReference type="NCBIfam" id="TIGR00674">
    <property type="entry name" value="dapA"/>
    <property type="match status" value="1"/>
</dbReference>
<feature type="binding site" evidence="12 15">
    <location>
        <position position="47"/>
    </location>
    <ligand>
        <name>pyruvate</name>
        <dbReference type="ChEBI" id="CHEBI:15361"/>
    </ligand>
</feature>
<reference evidence="16 17" key="1">
    <citation type="submission" date="2018-06" db="EMBL/GenBank/DDBJ databases">
        <title>Genomic Encyclopedia of Type Strains, Phase III (KMG-III): the genomes of soil and plant-associated and newly described type strains.</title>
        <authorList>
            <person name="Whitman W."/>
        </authorList>
    </citation>
    <scope>NUCLEOTIDE SEQUENCE [LARGE SCALE GENOMIC DNA]</scope>
    <source>
        <strain evidence="16 17">CGMCC 1.12504</strain>
    </source>
</reference>
<feature type="site" description="Part of a proton relay during catalysis" evidence="12">
    <location>
        <position position="109"/>
    </location>
</feature>
<comment type="catalytic activity">
    <reaction evidence="11 12">
        <text>L-aspartate 4-semialdehyde + pyruvate = (2S,4S)-4-hydroxy-2,3,4,5-tetrahydrodipicolinate + H2O + H(+)</text>
        <dbReference type="Rhea" id="RHEA:34171"/>
        <dbReference type="ChEBI" id="CHEBI:15361"/>
        <dbReference type="ChEBI" id="CHEBI:15377"/>
        <dbReference type="ChEBI" id="CHEBI:15378"/>
        <dbReference type="ChEBI" id="CHEBI:67139"/>
        <dbReference type="ChEBI" id="CHEBI:537519"/>
        <dbReference type="EC" id="4.3.3.7"/>
    </reaction>
</comment>
<keyword evidence="10 12" id="KW-0704">Schiff base</keyword>
<evidence type="ECO:0000256" key="4">
    <source>
        <dbReference type="ARBA" id="ARBA00012086"/>
    </source>
</evidence>
<evidence type="ECO:0000256" key="13">
    <source>
        <dbReference type="PIRNR" id="PIRNR001365"/>
    </source>
</evidence>
<dbReference type="GO" id="GO:0005829">
    <property type="term" value="C:cytosol"/>
    <property type="evidence" value="ECO:0007669"/>
    <property type="project" value="TreeGrafter"/>
</dbReference>
<evidence type="ECO:0000256" key="2">
    <source>
        <dbReference type="ARBA" id="ARBA00005120"/>
    </source>
</evidence>
<evidence type="ECO:0000256" key="6">
    <source>
        <dbReference type="ARBA" id="ARBA00022605"/>
    </source>
</evidence>
<dbReference type="SUPFAM" id="SSF51569">
    <property type="entry name" value="Aldolase"/>
    <property type="match status" value="1"/>
</dbReference>
<dbReference type="EMBL" id="QLSV01000004">
    <property type="protein sequence ID" value="RAR49052.1"/>
    <property type="molecule type" value="Genomic_DNA"/>
</dbReference>
<evidence type="ECO:0000256" key="7">
    <source>
        <dbReference type="ARBA" id="ARBA00022915"/>
    </source>
</evidence>
<feature type="active site" description="Schiff-base intermediate with substrate" evidence="12 14">
    <location>
        <position position="164"/>
    </location>
</feature>
<dbReference type="InterPro" id="IPR002220">
    <property type="entry name" value="DapA-like"/>
</dbReference>
<accession>A0A328WS03</accession>
<dbReference type="AlphaFoldDB" id="A0A328WS03"/>
<evidence type="ECO:0000256" key="12">
    <source>
        <dbReference type="HAMAP-Rule" id="MF_00418"/>
    </source>
</evidence>
<evidence type="ECO:0000256" key="15">
    <source>
        <dbReference type="PIRSR" id="PIRSR001365-2"/>
    </source>
</evidence>
<dbReference type="CDD" id="cd00950">
    <property type="entry name" value="DHDPS"/>
    <property type="match status" value="1"/>
</dbReference>
<dbReference type="InterPro" id="IPR005263">
    <property type="entry name" value="DapA"/>
</dbReference>
<feature type="active site" description="Proton donor/acceptor" evidence="12 14">
    <location>
        <position position="135"/>
    </location>
</feature>
<organism evidence="16 17">
    <name type="scientific">Flavobacterium lacus</name>
    <dbReference type="NCBI Taxonomy" id="1353778"/>
    <lineage>
        <taxon>Bacteria</taxon>
        <taxon>Pseudomonadati</taxon>
        <taxon>Bacteroidota</taxon>
        <taxon>Flavobacteriia</taxon>
        <taxon>Flavobacteriales</taxon>
        <taxon>Flavobacteriaceae</taxon>
        <taxon>Flavobacterium</taxon>
    </lineage>
</organism>
<dbReference type="PANTHER" id="PTHR12128:SF66">
    <property type="entry name" value="4-HYDROXY-2-OXOGLUTARATE ALDOLASE, MITOCHONDRIAL"/>
    <property type="match status" value="1"/>
</dbReference>
<dbReference type="GO" id="GO:0008840">
    <property type="term" value="F:4-hydroxy-tetrahydrodipicolinate synthase activity"/>
    <property type="evidence" value="ECO:0007669"/>
    <property type="project" value="UniProtKB-UniRule"/>
</dbReference>
<comment type="caution">
    <text evidence="12">Was originally thought to be a dihydrodipicolinate synthase (DHDPS), catalyzing the condensation of (S)-aspartate-beta-semialdehyde [(S)-ASA] and pyruvate to dihydrodipicolinate (DHDP). However, it was shown in E.coli that the product of the enzymatic reaction is not dihydrodipicolinate but in fact (4S)-4-hydroxy-2,3,4,5-tetrahydro-(2S)-dipicolinic acid (HTPA), and that the consecutive dehydration reaction leading to DHDP is not spontaneous but catalyzed by DapB.</text>
</comment>
<dbReference type="PROSITE" id="PS00666">
    <property type="entry name" value="DHDPS_2"/>
    <property type="match status" value="1"/>
</dbReference>
<dbReference type="HAMAP" id="MF_00418">
    <property type="entry name" value="DapA"/>
    <property type="match status" value="1"/>
</dbReference>
<feature type="site" description="Part of a proton relay during catalysis" evidence="12">
    <location>
        <position position="46"/>
    </location>
</feature>
<dbReference type="Proteomes" id="UP000249518">
    <property type="component" value="Unassembled WGS sequence"/>
</dbReference>
<comment type="function">
    <text evidence="1 12">Catalyzes the condensation of (S)-aspartate-beta-semialdehyde [(S)-ASA] and pyruvate to 4-hydroxy-tetrahydrodipicolinate (HTPA).</text>
</comment>
<dbReference type="GO" id="GO:0019877">
    <property type="term" value="P:diaminopimelate biosynthetic process"/>
    <property type="evidence" value="ECO:0007669"/>
    <property type="project" value="UniProtKB-UniRule"/>
</dbReference>
<comment type="subunit">
    <text evidence="12">Homotetramer; dimer of dimers.</text>
</comment>
<keyword evidence="6 12" id="KW-0028">Amino-acid biosynthesis</keyword>
<evidence type="ECO:0000256" key="14">
    <source>
        <dbReference type="PIRSR" id="PIRSR001365-1"/>
    </source>
</evidence>
<keyword evidence="7 12" id="KW-0220">Diaminopimelate biosynthesis</keyword>
<sequence length="293" mass="32019">MQSLIGTGVALITPFKKDLSVDTEALSKIVHYQIDNGIDYLVVLGTTAETATLTQEEKELVINTVIQANNKKLPLVLGVGGNNTQQVVEELQTRDLSDFTAVLSVSPYYNKPTQEGIYQHFKAIAEASPVPIILYNVPGRTASNMLPSTVLRLANDFKNIVAIKEAAGDIVQAMKLIQQKPNEFLVISGDDMVTLPMVLAGGAGVISVIGEGFPKQFSTMVRLGLERKVDEAYQIHYQVADAIDMIFEQGNPAGIKEVFKILGLCENTLRLPLVNVNEDLANRIQQIVKKIVN</sequence>
<evidence type="ECO:0000256" key="3">
    <source>
        <dbReference type="ARBA" id="ARBA00007592"/>
    </source>
</evidence>
<dbReference type="PRINTS" id="PR00146">
    <property type="entry name" value="DHPICSNTHASE"/>
</dbReference>
<dbReference type="InterPro" id="IPR013785">
    <property type="entry name" value="Aldolase_TIM"/>
</dbReference>
<evidence type="ECO:0000256" key="10">
    <source>
        <dbReference type="ARBA" id="ARBA00023270"/>
    </source>
</evidence>
<evidence type="ECO:0000313" key="16">
    <source>
        <dbReference type="EMBL" id="RAR49052.1"/>
    </source>
</evidence>
<dbReference type="PANTHER" id="PTHR12128">
    <property type="entry name" value="DIHYDRODIPICOLINATE SYNTHASE"/>
    <property type="match status" value="1"/>
</dbReference>
<dbReference type="GO" id="GO:0009089">
    <property type="term" value="P:lysine biosynthetic process via diaminopimelate"/>
    <property type="evidence" value="ECO:0007669"/>
    <property type="project" value="UniProtKB-UniRule"/>
</dbReference>
<comment type="similarity">
    <text evidence="3 12 13">Belongs to the DapA family.</text>
</comment>
<dbReference type="SMART" id="SM01130">
    <property type="entry name" value="DHDPS"/>
    <property type="match status" value="1"/>
</dbReference>
<keyword evidence="8 12" id="KW-0457">Lysine biosynthesis</keyword>
<evidence type="ECO:0000256" key="8">
    <source>
        <dbReference type="ARBA" id="ARBA00023154"/>
    </source>
</evidence>
<keyword evidence="5 12" id="KW-0963">Cytoplasm</keyword>
<evidence type="ECO:0000256" key="9">
    <source>
        <dbReference type="ARBA" id="ARBA00023239"/>
    </source>
</evidence>
<dbReference type="RefSeq" id="WP_112085504.1">
    <property type="nucleotide sequence ID" value="NZ_QLSV01000004.1"/>
</dbReference>
<protein>
    <recommendedName>
        <fullName evidence="4 12">4-hydroxy-tetrahydrodipicolinate synthase</fullName>
        <shortName evidence="12">HTPA synthase</shortName>
        <ecNumber evidence="4 12">4.3.3.7</ecNumber>
    </recommendedName>
</protein>
<dbReference type="InterPro" id="IPR020625">
    <property type="entry name" value="Schiff_base-form_aldolases_AS"/>
</dbReference>
<comment type="pathway">
    <text evidence="2 12">Amino-acid biosynthesis; L-lysine biosynthesis via DAP pathway; (S)-tetrahydrodipicolinate from L-aspartate: step 3/4.</text>
</comment>
<dbReference type="UniPathway" id="UPA00034">
    <property type="reaction ID" value="UER00017"/>
</dbReference>
<dbReference type="PIRSF" id="PIRSF001365">
    <property type="entry name" value="DHDPS"/>
    <property type="match status" value="1"/>
</dbReference>
<gene>
    <name evidence="12" type="primary">dapA</name>
    <name evidence="16" type="ORF">B0I10_104193</name>
</gene>
<dbReference type="OrthoDB" id="9782828at2"/>
<comment type="subcellular location">
    <subcellularLocation>
        <location evidence="12">Cytoplasm</location>
    </subcellularLocation>
</comment>
<proteinExistence type="inferred from homology"/>
<dbReference type="Pfam" id="PF00701">
    <property type="entry name" value="DHDPS"/>
    <property type="match status" value="1"/>
</dbReference>
<keyword evidence="17" id="KW-1185">Reference proteome</keyword>
<evidence type="ECO:0000313" key="17">
    <source>
        <dbReference type="Proteomes" id="UP000249518"/>
    </source>
</evidence>
<dbReference type="EC" id="4.3.3.7" evidence="4 12"/>
<dbReference type="Gene3D" id="3.20.20.70">
    <property type="entry name" value="Aldolase class I"/>
    <property type="match status" value="1"/>
</dbReference>
<evidence type="ECO:0000256" key="1">
    <source>
        <dbReference type="ARBA" id="ARBA00003294"/>
    </source>
</evidence>
<feature type="binding site" evidence="12 15">
    <location>
        <position position="206"/>
    </location>
    <ligand>
        <name>pyruvate</name>
        <dbReference type="ChEBI" id="CHEBI:15361"/>
    </ligand>
</feature>
<evidence type="ECO:0000256" key="11">
    <source>
        <dbReference type="ARBA" id="ARBA00047836"/>
    </source>
</evidence>
<evidence type="ECO:0000256" key="5">
    <source>
        <dbReference type="ARBA" id="ARBA00022490"/>
    </source>
</evidence>